<accession>A0A5Q0H8P1</accession>
<evidence type="ECO:0000313" key="4">
    <source>
        <dbReference type="EMBL" id="QFZ22285.1"/>
    </source>
</evidence>
<sequence length="349" mass="36622">MVTAHPDVVGVGALNLDHVVTTDLDVGLEPGVEHAVDAATARAAVEAVAPAGPRTALGGSAFNAVHAIARTGSGLRLGYVGVAGRAPGFDVVREFERLGVDHRFVFEEDDLLCGTCVSLVRGGERTLLTHDGANARLADLVGRHFDELAGYLAGARVVHVTSLLDDRAPGRLPALLTEVRRRSPGTVLSFDPGHAWCAARPPGVDGIARLSDCLLLNEREFRALGDHRPGEPERDTAARLLARFADPRAAVVVKRPTGTAVFRRDGDEFHPGELLAERDIADPTGAGDAFAAGLLAVLARDRSAVGLGASLGMALARHKMRHAGYEGFPGLFQEIYSSSSSSRCTAGGT</sequence>
<reference evidence="5" key="1">
    <citation type="journal article" date="2021" name="Curr. Microbiol.">
        <title>Complete genome of nocamycin-producing strain Saccharothrix syringae NRRL B-16468 reveals the biosynthetic potential for secondary metabolites.</title>
        <authorList>
            <person name="Mo X."/>
            <person name="Yang S."/>
        </authorList>
    </citation>
    <scope>NUCLEOTIDE SEQUENCE [LARGE SCALE GENOMIC DNA]</scope>
    <source>
        <strain evidence="5">ATCC 51364 / DSM 43886 / JCM 6844 / KCTC 9398 / NBRC 14523 / NRRL B-16468 / INA 2240</strain>
    </source>
</reference>
<dbReference type="PROSITE" id="PS00584">
    <property type="entry name" value="PFKB_KINASES_2"/>
    <property type="match status" value="1"/>
</dbReference>
<organism evidence="4 5">
    <name type="scientific">Saccharothrix syringae</name>
    <name type="common">Nocardiopsis syringae</name>
    <dbReference type="NCBI Taxonomy" id="103733"/>
    <lineage>
        <taxon>Bacteria</taxon>
        <taxon>Bacillati</taxon>
        <taxon>Actinomycetota</taxon>
        <taxon>Actinomycetes</taxon>
        <taxon>Pseudonocardiales</taxon>
        <taxon>Pseudonocardiaceae</taxon>
        <taxon>Saccharothrix</taxon>
    </lineage>
</organism>
<dbReference type="Gene3D" id="3.40.1190.20">
    <property type="match status" value="1"/>
</dbReference>
<dbReference type="GO" id="GO:0016301">
    <property type="term" value="F:kinase activity"/>
    <property type="evidence" value="ECO:0007669"/>
    <property type="project" value="UniProtKB-KW"/>
</dbReference>
<dbReference type="AlphaFoldDB" id="A0A5Q0H8P1"/>
<proteinExistence type="predicted"/>
<evidence type="ECO:0000256" key="2">
    <source>
        <dbReference type="ARBA" id="ARBA00022777"/>
    </source>
</evidence>
<dbReference type="EMBL" id="CP034550">
    <property type="protein sequence ID" value="QFZ22285.1"/>
    <property type="molecule type" value="Genomic_DNA"/>
</dbReference>
<evidence type="ECO:0000256" key="1">
    <source>
        <dbReference type="ARBA" id="ARBA00022679"/>
    </source>
</evidence>
<dbReference type="KEGG" id="ssyi:EKG83_37035"/>
<dbReference type="SUPFAM" id="SSF53613">
    <property type="entry name" value="Ribokinase-like"/>
    <property type="match status" value="1"/>
</dbReference>
<gene>
    <name evidence="4" type="ORF">EKG83_37035</name>
</gene>
<evidence type="ECO:0000313" key="5">
    <source>
        <dbReference type="Proteomes" id="UP000325787"/>
    </source>
</evidence>
<name>A0A5Q0H8P1_SACSY</name>
<keyword evidence="2 4" id="KW-0418">Kinase</keyword>
<dbReference type="InterPro" id="IPR011611">
    <property type="entry name" value="PfkB_dom"/>
</dbReference>
<dbReference type="InterPro" id="IPR029056">
    <property type="entry name" value="Ribokinase-like"/>
</dbReference>
<feature type="domain" description="Carbohydrate kinase PfkB" evidence="3">
    <location>
        <begin position="44"/>
        <end position="304"/>
    </location>
</feature>
<keyword evidence="5" id="KW-1185">Reference proteome</keyword>
<dbReference type="Proteomes" id="UP000325787">
    <property type="component" value="Chromosome"/>
</dbReference>
<protein>
    <submittedName>
        <fullName evidence="4">Carbohydrate kinase family protein</fullName>
    </submittedName>
</protein>
<dbReference type="InterPro" id="IPR002173">
    <property type="entry name" value="Carboh/pur_kinase_PfkB_CS"/>
</dbReference>
<dbReference type="OrthoDB" id="3998355at2"/>
<evidence type="ECO:0000259" key="3">
    <source>
        <dbReference type="Pfam" id="PF00294"/>
    </source>
</evidence>
<dbReference type="PANTHER" id="PTHR10584:SF166">
    <property type="entry name" value="RIBOKINASE"/>
    <property type="match status" value="1"/>
</dbReference>
<keyword evidence="1" id="KW-0808">Transferase</keyword>
<dbReference type="Pfam" id="PF00294">
    <property type="entry name" value="PfkB"/>
    <property type="match status" value="1"/>
</dbReference>
<dbReference type="PANTHER" id="PTHR10584">
    <property type="entry name" value="SUGAR KINASE"/>
    <property type="match status" value="1"/>
</dbReference>